<dbReference type="NCBIfam" id="TIGR03692">
    <property type="entry name" value="ATP_dep_HslV"/>
    <property type="match status" value="1"/>
</dbReference>
<dbReference type="Proteomes" id="UP001314263">
    <property type="component" value="Unassembled WGS sequence"/>
</dbReference>
<dbReference type="InterPro" id="IPR001353">
    <property type="entry name" value="Proteasome_sua/b"/>
</dbReference>
<dbReference type="CDD" id="cd01913">
    <property type="entry name" value="protease_HslV"/>
    <property type="match status" value="1"/>
</dbReference>
<dbReference type="InterPro" id="IPR022281">
    <property type="entry name" value="ATP-dep_Prtase_HsIV_su"/>
</dbReference>
<reference evidence="5 6" key="1">
    <citation type="submission" date="2023-10" db="EMBL/GenBank/DDBJ databases">
        <authorList>
            <person name="Maclean D."/>
            <person name="Macfadyen A."/>
        </authorList>
    </citation>
    <scope>NUCLEOTIDE SEQUENCE [LARGE SCALE GENOMIC DNA]</scope>
</reference>
<keyword evidence="4" id="KW-0378">Hydrolase</keyword>
<keyword evidence="6" id="KW-1185">Reference proteome</keyword>
<dbReference type="GO" id="GO:0004298">
    <property type="term" value="F:threonine-type endopeptidase activity"/>
    <property type="evidence" value="ECO:0007669"/>
    <property type="project" value="UniProtKB-KW"/>
</dbReference>
<dbReference type="InterPro" id="IPR029055">
    <property type="entry name" value="Ntn_hydrolases_N"/>
</dbReference>
<dbReference type="GO" id="GO:0005839">
    <property type="term" value="C:proteasome core complex"/>
    <property type="evidence" value="ECO:0007669"/>
    <property type="project" value="InterPro"/>
</dbReference>
<dbReference type="AlphaFoldDB" id="A0AAV1HX58"/>
<dbReference type="SUPFAM" id="SSF56235">
    <property type="entry name" value="N-terminal nucleophile aminohydrolases (Ntn hydrolases)"/>
    <property type="match status" value="1"/>
</dbReference>
<dbReference type="PANTHER" id="PTHR32194">
    <property type="entry name" value="METALLOPROTEASE TLDD"/>
    <property type="match status" value="1"/>
</dbReference>
<evidence type="ECO:0000313" key="5">
    <source>
        <dbReference type="EMBL" id="CAK0757493.1"/>
    </source>
</evidence>
<sequence>MQGAARGLRKLSGLSDQLAVAYPSAIRGSLLECSSSAAHSQSRSTTVLCVRKDDEVVIMADGQVTRNTEIVKPNVKKVRTMIDGSVIGGFAGATADAFTLFERLESQLEAHPGQLKRAAVELAKLWRLDKYLRRLDATMVVADAKESLTITGNGDVVEPHDGVVAIGSGGPYALAAARALIALPDYDAKTIAEKAMTIAADTCIYTNHNFTTLSLKGEDKKE</sequence>
<dbReference type="GO" id="GO:0051603">
    <property type="term" value="P:proteolysis involved in protein catabolic process"/>
    <property type="evidence" value="ECO:0007669"/>
    <property type="project" value="InterPro"/>
</dbReference>
<keyword evidence="3" id="KW-0888">Threonine protease</keyword>
<evidence type="ECO:0000313" key="6">
    <source>
        <dbReference type="Proteomes" id="UP001314263"/>
    </source>
</evidence>
<dbReference type="PROSITE" id="PS51476">
    <property type="entry name" value="PROTEASOME_BETA_2"/>
    <property type="match status" value="1"/>
</dbReference>
<evidence type="ECO:0000256" key="2">
    <source>
        <dbReference type="ARBA" id="ARBA00022670"/>
    </source>
</evidence>
<evidence type="ECO:0000256" key="1">
    <source>
        <dbReference type="ARBA" id="ARBA00006053"/>
    </source>
</evidence>
<dbReference type="InterPro" id="IPR023333">
    <property type="entry name" value="Proteasome_suB-type"/>
</dbReference>
<dbReference type="EMBL" id="CAUYUE010000003">
    <property type="protein sequence ID" value="CAK0757493.1"/>
    <property type="molecule type" value="Genomic_DNA"/>
</dbReference>
<evidence type="ECO:0000256" key="4">
    <source>
        <dbReference type="ARBA" id="ARBA00022801"/>
    </source>
</evidence>
<organism evidence="5 6">
    <name type="scientific">Coccomyxa viridis</name>
    <dbReference type="NCBI Taxonomy" id="1274662"/>
    <lineage>
        <taxon>Eukaryota</taxon>
        <taxon>Viridiplantae</taxon>
        <taxon>Chlorophyta</taxon>
        <taxon>core chlorophytes</taxon>
        <taxon>Trebouxiophyceae</taxon>
        <taxon>Trebouxiophyceae incertae sedis</taxon>
        <taxon>Coccomyxaceae</taxon>
        <taxon>Coccomyxa</taxon>
    </lineage>
</organism>
<dbReference type="Gene3D" id="3.60.20.10">
    <property type="entry name" value="Glutamine Phosphoribosylpyrophosphate, subunit 1, domain 1"/>
    <property type="match status" value="1"/>
</dbReference>
<protein>
    <submittedName>
        <fullName evidence="5">Uncharacterized protein</fullName>
    </submittedName>
</protein>
<dbReference type="NCBIfam" id="NF003964">
    <property type="entry name" value="PRK05456.1"/>
    <property type="match status" value="1"/>
</dbReference>
<keyword evidence="2" id="KW-0645">Protease</keyword>
<dbReference type="GO" id="GO:0009376">
    <property type="term" value="C:HslUV protease complex"/>
    <property type="evidence" value="ECO:0007669"/>
    <property type="project" value="InterPro"/>
</dbReference>
<proteinExistence type="inferred from homology"/>
<accession>A0AAV1HX58</accession>
<gene>
    <name evidence="5" type="ORF">CVIRNUC_002544</name>
</gene>
<evidence type="ECO:0000256" key="3">
    <source>
        <dbReference type="ARBA" id="ARBA00022698"/>
    </source>
</evidence>
<name>A0AAV1HX58_9CHLO</name>
<comment type="caution">
    <text evidence="5">The sequence shown here is derived from an EMBL/GenBank/DDBJ whole genome shotgun (WGS) entry which is preliminary data.</text>
</comment>
<comment type="similarity">
    <text evidence="1">Belongs to the peptidase T1B family. HslV subfamily.</text>
</comment>
<dbReference type="PANTHER" id="PTHR32194:SF7">
    <property type="entry name" value="ATP-DEPENDENT PROTEASE SUBUNIT HSLV"/>
    <property type="match status" value="1"/>
</dbReference>
<dbReference type="Pfam" id="PF00227">
    <property type="entry name" value="Proteasome"/>
    <property type="match status" value="1"/>
</dbReference>